<feature type="region of interest" description="Disordered" evidence="2">
    <location>
        <begin position="80"/>
        <end position="146"/>
    </location>
</feature>
<organism evidence="4 5">
    <name type="scientific">Beta vulgaris subsp. vulgaris</name>
    <name type="common">Beet</name>
    <dbReference type="NCBI Taxonomy" id="3555"/>
    <lineage>
        <taxon>Eukaryota</taxon>
        <taxon>Viridiplantae</taxon>
        <taxon>Streptophyta</taxon>
        <taxon>Embryophyta</taxon>
        <taxon>Tracheophyta</taxon>
        <taxon>Spermatophyta</taxon>
        <taxon>Magnoliopsida</taxon>
        <taxon>eudicotyledons</taxon>
        <taxon>Gunneridae</taxon>
        <taxon>Pentapetalae</taxon>
        <taxon>Caryophyllales</taxon>
        <taxon>Chenopodiaceae</taxon>
        <taxon>Betoideae</taxon>
        <taxon>Beta</taxon>
    </lineage>
</organism>
<gene>
    <name evidence="4" type="ORF">BVRB_006510</name>
</gene>
<dbReference type="PROSITE" id="PS50158">
    <property type="entry name" value="ZF_CCHC"/>
    <property type="match status" value="1"/>
</dbReference>
<dbReference type="Proteomes" id="UP000035740">
    <property type="component" value="Unassembled WGS sequence"/>
</dbReference>
<dbReference type="GO" id="GO:0003676">
    <property type="term" value="F:nucleic acid binding"/>
    <property type="evidence" value="ECO:0007669"/>
    <property type="project" value="InterPro"/>
</dbReference>
<keyword evidence="1" id="KW-0863">Zinc-finger</keyword>
<feature type="domain" description="CCHC-type" evidence="3">
    <location>
        <begin position="66"/>
        <end position="82"/>
    </location>
</feature>
<keyword evidence="1" id="KW-0479">Metal-binding</keyword>
<proteinExistence type="predicted"/>
<accession>A0A0J8DXP6</accession>
<evidence type="ECO:0000259" key="3">
    <source>
        <dbReference type="PROSITE" id="PS50158"/>
    </source>
</evidence>
<dbReference type="Gramene" id="KMS95640">
    <property type="protein sequence ID" value="KMS95640"/>
    <property type="gene ID" value="BVRB_006510"/>
</dbReference>
<feature type="compositionally biased region" description="Polar residues" evidence="2">
    <location>
        <begin position="119"/>
        <end position="137"/>
    </location>
</feature>
<evidence type="ECO:0000256" key="1">
    <source>
        <dbReference type="PROSITE-ProRule" id="PRU00047"/>
    </source>
</evidence>
<evidence type="ECO:0000313" key="5">
    <source>
        <dbReference type="Proteomes" id="UP000035740"/>
    </source>
</evidence>
<dbReference type="AlphaFoldDB" id="A0A0J8DXP6"/>
<keyword evidence="1" id="KW-0862">Zinc</keyword>
<name>A0A0J8DXP6_BETVV</name>
<evidence type="ECO:0000256" key="2">
    <source>
        <dbReference type="SAM" id="MobiDB-lite"/>
    </source>
</evidence>
<protein>
    <recommendedName>
        <fullName evidence="3">CCHC-type domain-containing protein</fullName>
    </recommendedName>
</protein>
<evidence type="ECO:0000313" key="4">
    <source>
        <dbReference type="EMBL" id="KMS95640.1"/>
    </source>
</evidence>
<dbReference type="EMBL" id="KQ090447">
    <property type="protein sequence ID" value="KMS95640.1"/>
    <property type="molecule type" value="Genomic_DNA"/>
</dbReference>
<sequence>MLRLMHPNAMQCLGDTNGILPHTLSLIHPSSRLCLEDRQKKKRIKEVGEGQEDTRQFVLRKRKPNKCGSCGDYGHNKRKCQNIPIPLESAPKPKGGSTAKGTTTIRGPRTRKRKADLVPQTSQPSNVPSTQTSQPKQAGSEGKKKGGATVIGYVTGIGEVQHCAATTDGTLVSGKRHKHGDVAVGGCANVGQKKKKRKTVAMSALCTQPM</sequence>
<keyword evidence="5" id="KW-1185">Reference proteome</keyword>
<reference evidence="4 5" key="1">
    <citation type="journal article" date="2014" name="Nature">
        <title>The genome of the recently domesticated crop plant sugar beet (Beta vulgaris).</title>
        <authorList>
            <person name="Dohm J.C."/>
            <person name="Minoche A.E."/>
            <person name="Holtgrawe D."/>
            <person name="Capella-Gutierrez S."/>
            <person name="Zakrzewski F."/>
            <person name="Tafer H."/>
            <person name="Rupp O."/>
            <person name="Sorensen T.R."/>
            <person name="Stracke R."/>
            <person name="Reinhardt R."/>
            <person name="Goesmann A."/>
            <person name="Kraft T."/>
            <person name="Schulz B."/>
            <person name="Stadler P.F."/>
            <person name="Schmidt T."/>
            <person name="Gabaldon T."/>
            <person name="Lehrach H."/>
            <person name="Weisshaar B."/>
            <person name="Himmelbauer H."/>
        </authorList>
    </citation>
    <scope>NUCLEOTIDE SEQUENCE [LARGE SCALE GENOMIC DNA]</scope>
    <source>
        <tissue evidence="4">Taproot</tissue>
    </source>
</reference>
<dbReference type="InterPro" id="IPR001878">
    <property type="entry name" value="Znf_CCHC"/>
</dbReference>
<dbReference type="GO" id="GO:0008270">
    <property type="term" value="F:zinc ion binding"/>
    <property type="evidence" value="ECO:0007669"/>
    <property type="project" value="UniProtKB-KW"/>
</dbReference>